<dbReference type="GO" id="GO:0016705">
    <property type="term" value="F:oxidoreductase activity, acting on paired donors, with incorporation or reduction of molecular oxygen"/>
    <property type="evidence" value="ECO:0007669"/>
    <property type="project" value="InterPro"/>
</dbReference>
<dbReference type="PROSITE" id="PS00086">
    <property type="entry name" value="CYTOCHROME_P450"/>
    <property type="match status" value="1"/>
</dbReference>
<keyword evidence="7 9" id="KW-0503">Monooxygenase</keyword>
<dbReference type="SUPFAM" id="SSF48264">
    <property type="entry name" value="Cytochrome P450"/>
    <property type="match status" value="1"/>
</dbReference>
<evidence type="ECO:0000256" key="4">
    <source>
        <dbReference type="ARBA" id="ARBA00022723"/>
    </source>
</evidence>
<keyword evidence="6 8" id="KW-0408">Iron</keyword>
<keyword evidence="10" id="KW-0812">Transmembrane</keyword>
<dbReference type="FunFam" id="1.10.630.10:FF:000016">
    <property type="entry name" value="Cytochrome P450 78A5"/>
    <property type="match status" value="1"/>
</dbReference>
<dbReference type="InterPro" id="IPR051996">
    <property type="entry name" value="Cytochrome_P450_78A"/>
</dbReference>
<dbReference type="GeneID" id="120255792"/>
<dbReference type="Gene3D" id="1.10.630.10">
    <property type="entry name" value="Cytochrome P450"/>
    <property type="match status" value="1"/>
</dbReference>
<comment type="similarity">
    <text evidence="2 9">Belongs to the cytochrome P450 family.</text>
</comment>
<evidence type="ECO:0000313" key="12">
    <source>
        <dbReference type="RefSeq" id="XP_039119500.1"/>
    </source>
</evidence>
<dbReference type="PRINTS" id="PR00385">
    <property type="entry name" value="P450"/>
</dbReference>
<keyword evidence="3 8" id="KW-0349">Heme</keyword>
<evidence type="ECO:0000256" key="1">
    <source>
        <dbReference type="ARBA" id="ARBA00001971"/>
    </source>
</evidence>
<dbReference type="PANTHER" id="PTHR47946">
    <property type="entry name" value="CYTOCHROME P450 78A7-RELATED"/>
    <property type="match status" value="1"/>
</dbReference>
<dbReference type="PANTHER" id="PTHR47946:SF23">
    <property type="entry name" value="CYTOCHROME P450 78A9"/>
    <property type="match status" value="1"/>
</dbReference>
<dbReference type="GO" id="GO:0004497">
    <property type="term" value="F:monooxygenase activity"/>
    <property type="evidence" value="ECO:0007669"/>
    <property type="project" value="UniProtKB-KW"/>
</dbReference>
<dbReference type="GO" id="GO:0005506">
    <property type="term" value="F:iron ion binding"/>
    <property type="evidence" value="ECO:0007669"/>
    <property type="project" value="InterPro"/>
</dbReference>
<keyword evidence="10" id="KW-1133">Transmembrane helix</keyword>
<dbReference type="InterPro" id="IPR036396">
    <property type="entry name" value="Cyt_P450_sf"/>
</dbReference>
<dbReference type="PRINTS" id="PR00463">
    <property type="entry name" value="EP450I"/>
</dbReference>
<evidence type="ECO:0000256" key="7">
    <source>
        <dbReference type="ARBA" id="ARBA00023033"/>
    </source>
</evidence>
<keyword evidence="4 8" id="KW-0479">Metal-binding</keyword>
<evidence type="ECO:0000256" key="9">
    <source>
        <dbReference type="RuleBase" id="RU000461"/>
    </source>
</evidence>
<keyword evidence="10" id="KW-0472">Membrane</keyword>
<evidence type="ECO:0000256" key="5">
    <source>
        <dbReference type="ARBA" id="ARBA00023002"/>
    </source>
</evidence>
<dbReference type="GO" id="GO:0020037">
    <property type="term" value="F:heme binding"/>
    <property type="evidence" value="ECO:0007669"/>
    <property type="project" value="InterPro"/>
</dbReference>
<dbReference type="InterPro" id="IPR001128">
    <property type="entry name" value="Cyt_P450"/>
</dbReference>
<dbReference type="Pfam" id="PF00067">
    <property type="entry name" value="p450"/>
    <property type="match status" value="1"/>
</dbReference>
<evidence type="ECO:0000256" key="10">
    <source>
        <dbReference type="SAM" id="Phobius"/>
    </source>
</evidence>
<dbReference type="InterPro" id="IPR002401">
    <property type="entry name" value="Cyt_P450_E_grp-I"/>
</dbReference>
<comment type="cofactor">
    <cofactor evidence="1 8">
        <name>heme</name>
        <dbReference type="ChEBI" id="CHEBI:30413"/>
    </cofactor>
</comment>
<evidence type="ECO:0000313" key="11">
    <source>
        <dbReference type="Proteomes" id="UP001515500"/>
    </source>
</evidence>
<dbReference type="InterPro" id="IPR017972">
    <property type="entry name" value="Cyt_P450_CS"/>
</dbReference>
<dbReference type="AlphaFoldDB" id="A0AB40AX36"/>
<gene>
    <name evidence="12" type="primary">LOC120255792</name>
</gene>
<evidence type="ECO:0000256" key="6">
    <source>
        <dbReference type="ARBA" id="ARBA00023004"/>
    </source>
</evidence>
<sequence length="540" mass="60881">MGSGLESGWAFSLTLAAKCKAIDPSRLLLLTTAILFFYFVTSLIYWSFPGGPAWGRSLIRSHRRTMIITNNNNHIPGPKGLPIIGSINLMHGLAHRHLFNISQTMHATRLMAFSLGYTRVIITSNHDVAREILNHSAFADRPIKESAYGLMFNRAIGFAPYGVYWRTLRRIAATHLFSPKQISLSGHHRADIAHSMIETLGLISSSSSTSNVTIRVRDVLKRASLINVMASVFGRRYELGGSECEEMKELRSLVEEGYDLLGKINWSDHLPFLVGFDLQGIRFRCSKLVPRVNHFVNRIIHQHRIRPASSSPDFVDVLLSLQGSDRLSDPDMVAVLWEMIFRGTDTVAVLIEWVMARLVKHKEVQEKVHEELDRVVGRHRAVTESETSSLVYLNAVIKEVLRLHPPGPLLSWARLATRDVHVDGKLVPEGTTAMVNMWAIMHDPHVWENPNEFRPDRFVGPGRAEFPVFGSDLRLAPFGSGRRSCPGKGLALTTVSYWVAALMHEFEWDAPRVDLSEVLRLTCEMAIPLTVTLRPRRRLN</sequence>
<reference evidence="12" key="1">
    <citation type="submission" date="2025-08" db="UniProtKB">
        <authorList>
            <consortium name="RefSeq"/>
        </authorList>
    </citation>
    <scope>IDENTIFICATION</scope>
</reference>
<keyword evidence="5 9" id="KW-0560">Oxidoreductase</keyword>
<feature type="binding site" description="axial binding residue" evidence="8">
    <location>
        <position position="485"/>
    </location>
    <ligand>
        <name>heme</name>
        <dbReference type="ChEBI" id="CHEBI:30413"/>
    </ligand>
    <ligandPart>
        <name>Fe</name>
        <dbReference type="ChEBI" id="CHEBI:18248"/>
    </ligandPart>
</feature>
<proteinExistence type="inferred from homology"/>
<evidence type="ECO:0000256" key="2">
    <source>
        <dbReference type="ARBA" id="ARBA00010617"/>
    </source>
</evidence>
<accession>A0AB40AX36</accession>
<dbReference type="Proteomes" id="UP001515500">
    <property type="component" value="Unplaced"/>
</dbReference>
<name>A0AB40AX36_DIOCR</name>
<evidence type="ECO:0000256" key="8">
    <source>
        <dbReference type="PIRSR" id="PIRSR602401-1"/>
    </source>
</evidence>
<dbReference type="RefSeq" id="XP_039119500.1">
    <property type="nucleotide sequence ID" value="XM_039263566.1"/>
</dbReference>
<evidence type="ECO:0000256" key="3">
    <source>
        <dbReference type="ARBA" id="ARBA00022617"/>
    </source>
</evidence>
<organism evidence="11 12">
    <name type="scientific">Dioscorea cayennensis subsp. rotundata</name>
    <name type="common">White Guinea yam</name>
    <name type="synonym">Dioscorea rotundata</name>
    <dbReference type="NCBI Taxonomy" id="55577"/>
    <lineage>
        <taxon>Eukaryota</taxon>
        <taxon>Viridiplantae</taxon>
        <taxon>Streptophyta</taxon>
        <taxon>Embryophyta</taxon>
        <taxon>Tracheophyta</taxon>
        <taxon>Spermatophyta</taxon>
        <taxon>Magnoliopsida</taxon>
        <taxon>Liliopsida</taxon>
        <taxon>Dioscoreales</taxon>
        <taxon>Dioscoreaceae</taxon>
        <taxon>Dioscorea</taxon>
    </lineage>
</organism>
<protein>
    <submittedName>
        <fullName evidence="12">Cytochrome P450 78A9-like</fullName>
    </submittedName>
</protein>
<keyword evidence="11" id="KW-1185">Reference proteome</keyword>
<feature type="transmembrane region" description="Helical" evidence="10">
    <location>
        <begin position="27"/>
        <end position="48"/>
    </location>
</feature>